<evidence type="ECO:0000256" key="1">
    <source>
        <dbReference type="ARBA" id="ARBA00001971"/>
    </source>
</evidence>
<dbReference type="GO" id="GO:0020037">
    <property type="term" value="F:heme binding"/>
    <property type="evidence" value="ECO:0007669"/>
    <property type="project" value="InterPro"/>
</dbReference>
<evidence type="ECO:0000256" key="2">
    <source>
        <dbReference type="ARBA" id="ARBA00010617"/>
    </source>
</evidence>
<dbReference type="PANTHER" id="PTHR46206">
    <property type="entry name" value="CYTOCHROME P450"/>
    <property type="match status" value="1"/>
</dbReference>
<comment type="cofactor">
    <cofactor evidence="1 6">
        <name>heme</name>
        <dbReference type="ChEBI" id="CHEBI:30413"/>
    </cofactor>
</comment>
<dbReference type="InterPro" id="IPR001128">
    <property type="entry name" value="Cyt_P450"/>
</dbReference>
<feature type="transmembrane region" description="Helical" evidence="8">
    <location>
        <begin position="6"/>
        <end position="24"/>
    </location>
</feature>
<reference evidence="9" key="1">
    <citation type="submission" date="2019-10" db="EMBL/GenBank/DDBJ databases">
        <authorList>
            <consortium name="DOE Joint Genome Institute"/>
            <person name="Kuo A."/>
            <person name="Miyauchi S."/>
            <person name="Kiss E."/>
            <person name="Drula E."/>
            <person name="Kohler A."/>
            <person name="Sanchez-Garcia M."/>
            <person name="Andreopoulos B."/>
            <person name="Barry K.W."/>
            <person name="Bonito G."/>
            <person name="Buee M."/>
            <person name="Carver A."/>
            <person name="Chen C."/>
            <person name="Cichocki N."/>
            <person name="Clum A."/>
            <person name="Culley D."/>
            <person name="Crous P.W."/>
            <person name="Fauchery L."/>
            <person name="Girlanda M."/>
            <person name="Hayes R."/>
            <person name="Keri Z."/>
            <person name="LaButti K."/>
            <person name="Lipzen A."/>
            <person name="Lombard V."/>
            <person name="Magnuson J."/>
            <person name="Maillard F."/>
            <person name="Morin E."/>
            <person name="Murat C."/>
            <person name="Nolan M."/>
            <person name="Ohm R."/>
            <person name="Pangilinan J."/>
            <person name="Pereira M."/>
            <person name="Perotto S."/>
            <person name="Peter M."/>
            <person name="Riley R."/>
            <person name="Sitrit Y."/>
            <person name="Stielow B."/>
            <person name="Szollosi G."/>
            <person name="Zifcakova L."/>
            <person name="Stursova M."/>
            <person name="Spatafora J.W."/>
            <person name="Tedersoo L."/>
            <person name="Vaario L.-M."/>
            <person name="Yamada A."/>
            <person name="Yan M."/>
            <person name="Wang P."/>
            <person name="Xu J."/>
            <person name="Bruns T."/>
            <person name="Baldrian P."/>
            <person name="Vilgalys R."/>
            <person name="Henrissat B."/>
            <person name="Grigoriev I.V."/>
            <person name="Hibbett D."/>
            <person name="Nagy L.G."/>
            <person name="Martin F.M."/>
        </authorList>
    </citation>
    <scope>NUCLEOTIDE SEQUENCE</scope>
    <source>
        <strain evidence="9">Prilba</strain>
    </source>
</reference>
<dbReference type="Proteomes" id="UP000759537">
    <property type="component" value="Unassembled WGS sequence"/>
</dbReference>
<dbReference type="InterPro" id="IPR036396">
    <property type="entry name" value="Cyt_P450_sf"/>
</dbReference>
<evidence type="ECO:0000313" key="9">
    <source>
        <dbReference type="EMBL" id="KAF8467569.1"/>
    </source>
</evidence>
<keyword evidence="8" id="KW-0472">Membrane</keyword>
<gene>
    <name evidence="9" type="ORF">DFH94DRAFT_292579</name>
</gene>
<dbReference type="PRINTS" id="PR00465">
    <property type="entry name" value="EP450IV"/>
</dbReference>
<dbReference type="SUPFAM" id="SSF48264">
    <property type="entry name" value="Cytochrome P450"/>
    <property type="match status" value="1"/>
</dbReference>
<keyword evidence="6 7" id="KW-0349">Heme</keyword>
<evidence type="ECO:0000256" key="7">
    <source>
        <dbReference type="RuleBase" id="RU000461"/>
    </source>
</evidence>
<dbReference type="CDD" id="cd11041">
    <property type="entry name" value="CYP503A1-like"/>
    <property type="match status" value="1"/>
</dbReference>
<sequence>MPADEFILRMSILMGFFVALSLFVSRYFRRDPMLDAIPTVGFSDPILSYFSALHFIFDGVRMLKEGYQKTRPGLFKIANFRRWMVLAAGSELIEDVRKAPEDVLSMLEPTIEFLQPEYTLDLLNMNDTFHIDVIRSKLTRNIAATFKDVREELVMAMDDFIPTCEDKWVKVPILETLQRVICRATNRIFVGIPLCRDYDYQTLNLTFAINVMKFGLIISLFPRPLKPVVSRMLSNLPSQIRQEIEFIRPMVEERFAKMEEYGDEWDDKPNDMLMWLMSEAKGVERSVEGIARRLLLVNFAAIHSTSSTFAQVLYRLLANPEYIEPLREEVDAVIKEEGWTKAGIDRMHKIDSFLRETQRADGLALLAVSRLALRPFTFSNGVTVPAGTLVSIPASTTHTDENIYPNPDEFDGFRFVKLREGEGDTVTSRHQTVSTSTEHLSFGLGRHTCPGRFFAVNEVKALFAHIVATYDVKFEEGKGVPRDFCIAGFRFPANSNVMFRTRQK</sequence>
<dbReference type="OrthoDB" id="1844152at2759"/>
<dbReference type="Gene3D" id="1.10.630.10">
    <property type="entry name" value="Cytochrome P450"/>
    <property type="match status" value="1"/>
</dbReference>
<keyword evidence="3 6" id="KW-0479">Metal-binding</keyword>
<evidence type="ECO:0000256" key="6">
    <source>
        <dbReference type="PIRSR" id="PIRSR602403-1"/>
    </source>
</evidence>
<reference evidence="9" key="2">
    <citation type="journal article" date="2020" name="Nat. Commun.">
        <title>Large-scale genome sequencing of mycorrhizal fungi provides insights into the early evolution of symbiotic traits.</title>
        <authorList>
            <person name="Miyauchi S."/>
            <person name="Kiss E."/>
            <person name="Kuo A."/>
            <person name="Drula E."/>
            <person name="Kohler A."/>
            <person name="Sanchez-Garcia M."/>
            <person name="Morin E."/>
            <person name="Andreopoulos B."/>
            <person name="Barry K.W."/>
            <person name="Bonito G."/>
            <person name="Buee M."/>
            <person name="Carver A."/>
            <person name="Chen C."/>
            <person name="Cichocki N."/>
            <person name="Clum A."/>
            <person name="Culley D."/>
            <person name="Crous P.W."/>
            <person name="Fauchery L."/>
            <person name="Girlanda M."/>
            <person name="Hayes R.D."/>
            <person name="Keri Z."/>
            <person name="LaButti K."/>
            <person name="Lipzen A."/>
            <person name="Lombard V."/>
            <person name="Magnuson J."/>
            <person name="Maillard F."/>
            <person name="Murat C."/>
            <person name="Nolan M."/>
            <person name="Ohm R.A."/>
            <person name="Pangilinan J."/>
            <person name="Pereira M.F."/>
            <person name="Perotto S."/>
            <person name="Peter M."/>
            <person name="Pfister S."/>
            <person name="Riley R."/>
            <person name="Sitrit Y."/>
            <person name="Stielow J.B."/>
            <person name="Szollosi G."/>
            <person name="Zifcakova L."/>
            <person name="Stursova M."/>
            <person name="Spatafora J.W."/>
            <person name="Tedersoo L."/>
            <person name="Vaario L.M."/>
            <person name="Yamada A."/>
            <person name="Yan M."/>
            <person name="Wang P."/>
            <person name="Xu J."/>
            <person name="Bruns T."/>
            <person name="Baldrian P."/>
            <person name="Vilgalys R."/>
            <person name="Dunand C."/>
            <person name="Henrissat B."/>
            <person name="Grigoriev I.V."/>
            <person name="Hibbett D."/>
            <person name="Nagy L.G."/>
            <person name="Martin F.M."/>
        </authorList>
    </citation>
    <scope>NUCLEOTIDE SEQUENCE</scope>
    <source>
        <strain evidence="9">Prilba</strain>
    </source>
</reference>
<dbReference type="InterPro" id="IPR002403">
    <property type="entry name" value="Cyt_P450_E_grp-IV"/>
</dbReference>
<comment type="similarity">
    <text evidence="2 7">Belongs to the cytochrome P450 family.</text>
</comment>
<keyword evidence="5 6" id="KW-0408">Iron</keyword>
<dbReference type="GO" id="GO:0016705">
    <property type="term" value="F:oxidoreductase activity, acting on paired donors, with incorporation or reduction of molecular oxygen"/>
    <property type="evidence" value="ECO:0007669"/>
    <property type="project" value="InterPro"/>
</dbReference>
<name>A0A9P5JXK3_9AGAM</name>
<dbReference type="GO" id="GO:0004497">
    <property type="term" value="F:monooxygenase activity"/>
    <property type="evidence" value="ECO:0007669"/>
    <property type="project" value="UniProtKB-KW"/>
</dbReference>
<keyword evidence="8" id="KW-0812">Transmembrane</keyword>
<keyword evidence="4 7" id="KW-0560">Oxidoreductase</keyword>
<evidence type="ECO:0000256" key="3">
    <source>
        <dbReference type="ARBA" id="ARBA00022723"/>
    </source>
</evidence>
<dbReference type="PROSITE" id="PS00086">
    <property type="entry name" value="CYTOCHROME_P450"/>
    <property type="match status" value="1"/>
</dbReference>
<evidence type="ECO:0000313" key="10">
    <source>
        <dbReference type="Proteomes" id="UP000759537"/>
    </source>
</evidence>
<evidence type="ECO:0000256" key="5">
    <source>
        <dbReference type="ARBA" id="ARBA00023004"/>
    </source>
</evidence>
<dbReference type="Pfam" id="PF00067">
    <property type="entry name" value="p450"/>
    <property type="match status" value="1"/>
</dbReference>
<accession>A0A9P5JXK3</accession>
<feature type="binding site" description="axial binding residue" evidence="6">
    <location>
        <position position="449"/>
    </location>
    <ligand>
        <name>heme</name>
        <dbReference type="ChEBI" id="CHEBI:30413"/>
    </ligand>
    <ligandPart>
        <name>Fe</name>
        <dbReference type="ChEBI" id="CHEBI:18248"/>
    </ligandPart>
</feature>
<keyword evidence="8" id="KW-1133">Transmembrane helix</keyword>
<proteinExistence type="inferred from homology"/>
<organism evidence="9 10">
    <name type="scientific">Russula ochroleuca</name>
    <dbReference type="NCBI Taxonomy" id="152965"/>
    <lineage>
        <taxon>Eukaryota</taxon>
        <taxon>Fungi</taxon>
        <taxon>Dikarya</taxon>
        <taxon>Basidiomycota</taxon>
        <taxon>Agaricomycotina</taxon>
        <taxon>Agaricomycetes</taxon>
        <taxon>Russulales</taxon>
        <taxon>Russulaceae</taxon>
        <taxon>Russula</taxon>
    </lineage>
</organism>
<keyword evidence="10" id="KW-1185">Reference proteome</keyword>
<dbReference type="AlphaFoldDB" id="A0A9P5JXK3"/>
<dbReference type="GO" id="GO:0005506">
    <property type="term" value="F:iron ion binding"/>
    <property type="evidence" value="ECO:0007669"/>
    <property type="project" value="InterPro"/>
</dbReference>
<dbReference type="EMBL" id="WHVB01000035">
    <property type="protein sequence ID" value="KAF8467569.1"/>
    <property type="molecule type" value="Genomic_DNA"/>
</dbReference>
<protein>
    <submittedName>
        <fullName evidence="9">Cytochrome P450</fullName>
    </submittedName>
</protein>
<evidence type="ECO:0000256" key="4">
    <source>
        <dbReference type="ARBA" id="ARBA00023002"/>
    </source>
</evidence>
<dbReference type="InterPro" id="IPR017972">
    <property type="entry name" value="Cyt_P450_CS"/>
</dbReference>
<evidence type="ECO:0000256" key="8">
    <source>
        <dbReference type="SAM" id="Phobius"/>
    </source>
</evidence>
<keyword evidence="7" id="KW-0503">Monooxygenase</keyword>
<comment type="caution">
    <text evidence="9">The sequence shown here is derived from an EMBL/GenBank/DDBJ whole genome shotgun (WGS) entry which is preliminary data.</text>
</comment>